<reference evidence="11" key="1">
    <citation type="submission" date="2017-09" db="EMBL/GenBank/DDBJ databases">
        <authorList>
            <person name="Varghese N."/>
            <person name="Submissions S."/>
        </authorList>
    </citation>
    <scope>NUCLEOTIDE SEQUENCE [LARGE SCALE GENOMIC DNA]</scope>
    <source>
        <strain evidence="11">DSM 15103</strain>
    </source>
</reference>
<dbReference type="FunFam" id="3.30.1370.30:FF:000002">
    <property type="entry name" value="30S ribosomal protein S8"/>
    <property type="match status" value="1"/>
</dbReference>
<keyword evidence="11" id="KW-1185">Reference proteome</keyword>
<keyword evidence="4 8" id="KW-0689">Ribosomal protein</keyword>
<evidence type="ECO:0000256" key="2">
    <source>
        <dbReference type="ARBA" id="ARBA00022730"/>
    </source>
</evidence>
<proteinExistence type="inferred from homology"/>
<dbReference type="OrthoDB" id="9802617at2"/>
<protein>
    <recommendedName>
        <fullName evidence="6 8">Small ribosomal subunit protein uS8</fullName>
    </recommendedName>
</protein>
<keyword evidence="3 8" id="KW-0694">RNA-binding</keyword>
<keyword evidence="5 8" id="KW-0687">Ribonucleoprotein</keyword>
<dbReference type="GO" id="GO:0003735">
    <property type="term" value="F:structural constituent of ribosome"/>
    <property type="evidence" value="ECO:0007669"/>
    <property type="project" value="InterPro"/>
</dbReference>
<dbReference type="NCBIfam" id="NF001109">
    <property type="entry name" value="PRK00136.1"/>
    <property type="match status" value="1"/>
</dbReference>
<evidence type="ECO:0000256" key="3">
    <source>
        <dbReference type="ARBA" id="ARBA00022884"/>
    </source>
</evidence>
<accession>A0A285NPT0</accession>
<sequence>MIVDPIADMLARINNAIKARKSEVYVPHSKIKERIAEILKREGYIEDYTVSEENKKGYQGTLIIKLKYLGPRNTKPVIQGLKRVSKPGLRKYVDVKNIPYVRKGLGIAILSTNKGIITDAEARKERVGGEVLCYIW</sequence>
<organism evidence="10 11">
    <name type="scientific">Persephonella hydrogeniphila</name>
    <dbReference type="NCBI Taxonomy" id="198703"/>
    <lineage>
        <taxon>Bacteria</taxon>
        <taxon>Pseudomonadati</taxon>
        <taxon>Aquificota</taxon>
        <taxon>Aquificia</taxon>
        <taxon>Aquificales</taxon>
        <taxon>Hydrogenothermaceae</taxon>
        <taxon>Persephonella</taxon>
    </lineage>
</organism>
<name>A0A285NPT0_9AQUI</name>
<evidence type="ECO:0000256" key="8">
    <source>
        <dbReference type="HAMAP-Rule" id="MF_01302"/>
    </source>
</evidence>
<keyword evidence="2 8" id="KW-0699">rRNA-binding</keyword>
<evidence type="ECO:0000256" key="5">
    <source>
        <dbReference type="ARBA" id="ARBA00023274"/>
    </source>
</evidence>
<dbReference type="GO" id="GO:0005840">
    <property type="term" value="C:ribosome"/>
    <property type="evidence" value="ECO:0007669"/>
    <property type="project" value="UniProtKB-KW"/>
</dbReference>
<dbReference type="GO" id="GO:0005737">
    <property type="term" value="C:cytoplasm"/>
    <property type="evidence" value="ECO:0007669"/>
    <property type="project" value="UniProtKB-ARBA"/>
</dbReference>
<dbReference type="GO" id="GO:1990904">
    <property type="term" value="C:ribonucleoprotein complex"/>
    <property type="evidence" value="ECO:0007669"/>
    <property type="project" value="UniProtKB-KW"/>
</dbReference>
<dbReference type="AlphaFoldDB" id="A0A285NPT0"/>
<evidence type="ECO:0000256" key="9">
    <source>
        <dbReference type="RuleBase" id="RU003660"/>
    </source>
</evidence>
<evidence type="ECO:0000256" key="4">
    <source>
        <dbReference type="ARBA" id="ARBA00022980"/>
    </source>
</evidence>
<dbReference type="InterPro" id="IPR047863">
    <property type="entry name" value="Ribosomal_uS8_CS"/>
</dbReference>
<dbReference type="HAMAP" id="MF_01302_B">
    <property type="entry name" value="Ribosomal_uS8_B"/>
    <property type="match status" value="1"/>
</dbReference>
<dbReference type="Gene3D" id="3.30.1490.10">
    <property type="match status" value="1"/>
</dbReference>
<dbReference type="FunFam" id="3.30.1490.10:FF:000001">
    <property type="entry name" value="30S ribosomal protein S8"/>
    <property type="match status" value="1"/>
</dbReference>
<comment type="subunit">
    <text evidence="7 8">Part of the 30S ribosomal subunit. Contacts proteins S5 and S12.</text>
</comment>
<dbReference type="PANTHER" id="PTHR11758">
    <property type="entry name" value="40S RIBOSOMAL PROTEIN S15A"/>
    <property type="match status" value="1"/>
</dbReference>
<dbReference type="PROSITE" id="PS00053">
    <property type="entry name" value="RIBOSOMAL_S8"/>
    <property type="match status" value="1"/>
</dbReference>
<evidence type="ECO:0000256" key="1">
    <source>
        <dbReference type="ARBA" id="ARBA00006471"/>
    </source>
</evidence>
<evidence type="ECO:0000256" key="7">
    <source>
        <dbReference type="ARBA" id="ARBA00046740"/>
    </source>
</evidence>
<evidence type="ECO:0000256" key="6">
    <source>
        <dbReference type="ARBA" id="ARBA00035258"/>
    </source>
</evidence>
<dbReference type="Gene3D" id="3.30.1370.30">
    <property type="match status" value="1"/>
</dbReference>
<dbReference type="Proteomes" id="UP000219036">
    <property type="component" value="Unassembled WGS sequence"/>
</dbReference>
<comment type="function">
    <text evidence="8">One of the primary rRNA binding proteins, it binds directly to 16S rRNA central domain where it helps coordinate assembly of the platform of the 30S subunit.</text>
</comment>
<dbReference type="Pfam" id="PF00410">
    <property type="entry name" value="Ribosomal_S8"/>
    <property type="match status" value="1"/>
</dbReference>
<dbReference type="GO" id="GO:0006412">
    <property type="term" value="P:translation"/>
    <property type="evidence" value="ECO:0007669"/>
    <property type="project" value="UniProtKB-UniRule"/>
</dbReference>
<dbReference type="InterPro" id="IPR035987">
    <property type="entry name" value="Ribosomal_uS8_sf"/>
</dbReference>
<gene>
    <name evidence="8" type="primary">rpsH</name>
    <name evidence="10" type="ORF">SAMN06265182_1975</name>
</gene>
<dbReference type="EMBL" id="OBEI01000012">
    <property type="protein sequence ID" value="SNZ10977.1"/>
    <property type="molecule type" value="Genomic_DNA"/>
</dbReference>
<dbReference type="SUPFAM" id="SSF56047">
    <property type="entry name" value="Ribosomal protein S8"/>
    <property type="match status" value="1"/>
</dbReference>
<evidence type="ECO:0000313" key="10">
    <source>
        <dbReference type="EMBL" id="SNZ10977.1"/>
    </source>
</evidence>
<comment type="similarity">
    <text evidence="1 8 9">Belongs to the universal ribosomal protein uS8 family.</text>
</comment>
<dbReference type="GO" id="GO:0019843">
    <property type="term" value="F:rRNA binding"/>
    <property type="evidence" value="ECO:0007669"/>
    <property type="project" value="UniProtKB-UniRule"/>
</dbReference>
<dbReference type="RefSeq" id="WP_097001117.1">
    <property type="nucleotide sequence ID" value="NZ_OBEI01000012.1"/>
</dbReference>
<dbReference type="InterPro" id="IPR000630">
    <property type="entry name" value="Ribosomal_uS8"/>
</dbReference>
<evidence type="ECO:0000313" key="11">
    <source>
        <dbReference type="Proteomes" id="UP000219036"/>
    </source>
</evidence>